<gene>
    <name evidence="1" type="ORF">E2C01_057094</name>
</gene>
<proteinExistence type="predicted"/>
<reference evidence="1 2" key="1">
    <citation type="submission" date="2019-05" db="EMBL/GenBank/DDBJ databases">
        <title>Another draft genome of Portunus trituberculatus and its Hox gene families provides insights of decapod evolution.</title>
        <authorList>
            <person name="Jeong J.-H."/>
            <person name="Song I."/>
            <person name="Kim S."/>
            <person name="Choi T."/>
            <person name="Kim D."/>
            <person name="Ryu S."/>
            <person name="Kim W."/>
        </authorList>
    </citation>
    <scope>NUCLEOTIDE SEQUENCE [LARGE SCALE GENOMIC DNA]</scope>
    <source>
        <tissue evidence="1">Muscle</tissue>
    </source>
</reference>
<evidence type="ECO:0000313" key="1">
    <source>
        <dbReference type="EMBL" id="MPC63002.1"/>
    </source>
</evidence>
<organism evidence="1 2">
    <name type="scientific">Portunus trituberculatus</name>
    <name type="common">Swimming crab</name>
    <name type="synonym">Neptunus trituberculatus</name>
    <dbReference type="NCBI Taxonomy" id="210409"/>
    <lineage>
        <taxon>Eukaryota</taxon>
        <taxon>Metazoa</taxon>
        <taxon>Ecdysozoa</taxon>
        <taxon>Arthropoda</taxon>
        <taxon>Crustacea</taxon>
        <taxon>Multicrustacea</taxon>
        <taxon>Malacostraca</taxon>
        <taxon>Eumalacostraca</taxon>
        <taxon>Eucarida</taxon>
        <taxon>Decapoda</taxon>
        <taxon>Pleocyemata</taxon>
        <taxon>Brachyura</taxon>
        <taxon>Eubrachyura</taxon>
        <taxon>Portunoidea</taxon>
        <taxon>Portunidae</taxon>
        <taxon>Portuninae</taxon>
        <taxon>Portunus</taxon>
    </lineage>
</organism>
<keyword evidence="2" id="KW-1185">Reference proteome</keyword>
<dbReference type="EMBL" id="VSRR010020316">
    <property type="protein sequence ID" value="MPC63002.1"/>
    <property type="molecule type" value="Genomic_DNA"/>
</dbReference>
<sequence>MNEVADVSEDREAVNITYAHLLTPTLILANYALLELNRPTSPPKRIFGVTVKNLGIMVTCR</sequence>
<protein>
    <submittedName>
        <fullName evidence="1">Uncharacterized protein</fullName>
    </submittedName>
</protein>
<dbReference type="Proteomes" id="UP000324222">
    <property type="component" value="Unassembled WGS sequence"/>
</dbReference>
<accession>A0A5B7GVW7</accession>
<name>A0A5B7GVW7_PORTR</name>
<evidence type="ECO:0000313" key="2">
    <source>
        <dbReference type="Proteomes" id="UP000324222"/>
    </source>
</evidence>
<dbReference type="AlphaFoldDB" id="A0A5B7GVW7"/>
<comment type="caution">
    <text evidence="1">The sequence shown here is derived from an EMBL/GenBank/DDBJ whole genome shotgun (WGS) entry which is preliminary data.</text>
</comment>